<dbReference type="Proteomes" id="UP000799302">
    <property type="component" value="Unassembled WGS sequence"/>
</dbReference>
<protein>
    <recommendedName>
        <fullName evidence="3">Zn(2)-C6 fungal-type domain-containing protein</fullName>
    </recommendedName>
</protein>
<dbReference type="GO" id="GO:0000981">
    <property type="term" value="F:DNA-binding transcription factor activity, RNA polymerase II-specific"/>
    <property type="evidence" value="ECO:0007669"/>
    <property type="project" value="InterPro"/>
</dbReference>
<dbReference type="GO" id="GO:0008270">
    <property type="term" value="F:zinc ion binding"/>
    <property type="evidence" value="ECO:0007669"/>
    <property type="project" value="InterPro"/>
</dbReference>
<dbReference type="SMART" id="SM00066">
    <property type="entry name" value="GAL4"/>
    <property type="match status" value="1"/>
</dbReference>
<keyword evidence="1" id="KW-0539">Nucleus</keyword>
<feature type="domain" description="Zn(2)-C6 fungal-type" evidence="3">
    <location>
        <begin position="9"/>
        <end position="38"/>
    </location>
</feature>
<evidence type="ECO:0000313" key="4">
    <source>
        <dbReference type="EMBL" id="KAF2667562.1"/>
    </source>
</evidence>
<dbReference type="SUPFAM" id="SSF57701">
    <property type="entry name" value="Zn2/Cys6 DNA-binding domain"/>
    <property type="match status" value="1"/>
</dbReference>
<dbReference type="PROSITE" id="PS00463">
    <property type="entry name" value="ZN2_CY6_FUNGAL_1"/>
    <property type="match status" value="1"/>
</dbReference>
<dbReference type="InterPro" id="IPR036864">
    <property type="entry name" value="Zn2-C6_fun-type_DNA-bd_sf"/>
</dbReference>
<dbReference type="OrthoDB" id="4314040at2759"/>
<proteinExistence type="predicted"/>
<sequence>MPGTPRSRGCDNCRRQKKKCDQEKPKCSRCMRLGIECTGAGQQRWKFQEQTIHGQSLTAQSQALHNGQPSQSPNANLSNSSTMTSGGLVALLQITDLRYDISVYGTYWDRIPRRMGTCEALDTAVAAFLQGHRNTLSRNISIESLAAFGKALRSTQAALSDPKQAYTGNVLCAVSILAITQTMVVKPPDPYVNHTAVLAHILPGIIEQGWTSRFDHEVLITASVSLIYICIFRHDIPLHESLTPLLRQYTGPRPWKSNHGNPFRSIEIHKLLNLPYYLREPEKYGPDIREAYAILREDIPEARNRLARLAERNSVEIELASAMKSTIEKQHARFQIVYGILLGLALFMNGLLDALSDAQDLEWPLVDECVSLREEALKLGHDMLGLRPLYGAGVLNPMIMAWTLESEQAKREELENVLAEYNEFPAPAQNWYSGAIWLRAYLKRLKARVAMEKARLELISLPEKERLTLIDNEPLPEIAAGSCVIL</sequence>
<evidence type="ECO:0000256" key="1">
    <source>
        <dbReference type="ARBA" id="ARBA00023242"/>
    </source>
</evidence>
<dbReference type="CDD" id="cd00067">
    <property type="entry name" value="GAL4"/>
    <property type="match status" value="1"/>
</dbReference>
<dbReference type="InterPro" id="IPR053178">
    <property type="entry name" value="Osmoadaptation_assoc"/>
</dbReference>
<evidence type="ECO:0000256" key="2">
    <source>
        <dbReference type="SAM" id="MobiDB-lite"/>
    </source>
</evidence>
<dbReference type="Pfam" id="PF00172">
    <property type="entry name" value="Zn_clus"/>
    <property type="match status" value="1"/>
</dbReference>
<dbReference type="Gene3D" id="4.10.240.10">
    <property type="entry name" value="Zn(2)-C6 fungal-type DNA-binding domain"/>
    <property type="match status" value="1"/>
</dbReference>
<evidence type="ECO:0000259" key="3">
    <source>
        <dbReference type="PROSITE" id="PS50048"/>
    </source>
</evidence>
<dbReference type="PANTHER" id="PTHR38111">
    <property type="entry name" value="ZN(2)-C6 FUNGAL-TYPE DOMAIN-CONTAINING PROTEIN-RELATED"/>
    <property type="match status" value="1"/>
</dbReference>
<evidence type="ECO:0000313" key="5">
    <source>
        <dbReference type="Proteomes" id="UP000799302"/>
    </source>
</evidence>
<dbReference type="PROSITE" id="PS50048">
    <property type="entry name" value="ZN2_CY6_FUNGAL_2"/>
    <property type="match status" value="1"/>
</dbReference>
<keyword evidence="5" id="KW-1185">Reference proteome</keyword>
<feature type="region of interest" description="Disordered" evidence="2">
    <location>
        <begin position="58"/>
        <end position="79"/>
    </location>
</feature>
<accession>A0A6A6U5Y0</accession>
<reference evidence="4" key="1">
    <citation type="journal article" date="2020" name="Stud. Mycol.">
        <title>101 Dothideomycetes genomes: a test case for predicting lifestyles and emergence of pathogens.</title>
        <authorList>
            <person name="Haridas S."/>
            <person name="Albert R."/>
            <person name="Binder M."/>
            <person name="Bloem J."/>
            <person name="Labutti K."/>
            <person name="Salamov A."/>
            <person name="Andreopoulos B."/>
            <person name="Baker S."/>
            <person name="Barry K."/>
            <person name="Bills G."/>
            <person name="Bluhm B."/>
            <person name="Cannon C."/>
            <person name="Castanera R."/>
            <person name="Culley D."/>
            <person name="Daum C."/>
            <person name="Ezra D."/>
            <person name="Gonzalez J."/>
            <person name="Henrissat B."/>
            <person name="Kuo A."/>
            <person name="Liang C."/>
            <person name="Lipzen A."/>
            <person name="Lutzoni F."/>
            <person name="Magnuson J."/>
            <person name="Mondo S."/>
            <person name="Nolan M."/>
            <person name="Ohm R."/>
            <person name="Pangilinan J."/>
            <person name="Park H.-J."/>
            <person name="Ramirez L."/>
            <person name="Alfaro M."/>
            <person name="Sun H."/>
            <person name="Tritt A."/>
            <person name="Yoshinaga Y."/>
            <person name="Zwiers L.-H."/>
            <person name="Turgeon B."/>
            <person name="Goodwin S."/>
            <person name="Spatafora J."/>
            <person name="Crous P."/>
            <person name="Grigoriev I."/>
        </authorList>
    </citation>
    <scope>NUCLEOTIDE SEQUENCE</scope>
    <source>
        <strain evidence="4">CBS 115976</strain>
    </source>
</reference>
<dbReference type="PANTHER" id="PTHR38111:SF11">
    <property type="entry name" value="TRANSCRIPTION FACTOR DOMAIN-CONTAINING PROTEIN-RELATED"/>
    <property type="match status" value="1"/>
</dbReference>
<dbReference type="InterPro" id="IPR001138">
    <property type="entry name" value="Zn2Cys6_DnaBD"/>
</dbReference>
<dbReference type="EMBL" id="MU004237">
    <property type="protein sequence ID" value="KAF2667562.1"/>
    <property type="molecule type" value="Genomic_DNA"/>
</dbReference>
<dbReference type="AlphaFoldDB" id="A0A6A6U5Y0"/>
<organism evidence="4 5">
    <name type="scientific">Microthyrium microscopicum</name>
    <dbReference type="NCBI Taxonomy" id="703497"/>
    <lineage>
        <taxon>Eukaryota</taxon>
        <taxon>Fungi</taxon>
        <taxon>Dikarya</taxon>
        <taxon>Ascomycota</taxon>
        <taxon>Pezizomycotina</taxon>
        <taxon>Dothideomycetes</taxon>
        <taxon>Dothideomycetes incertae sedis</taxon>
        <taxon>Microthyriales</taxon>
        <taxon>Microthyriaceae</taxon>
        <taxon>Microthyrium</taxon>
    </lineage>
</organism>
<gene>
    <name evidence="4" type="ORF">BT63DRAFT_480511</name>
</gene>
<name>A0A6A6U5Y0_9PEZI</name>